<reference evidence="1 2" key="1">
    <citation type="submission" date="2018-12" db="EMBL/GenBank/DDBJ databases">
        <authorList>
            <consortium name="Pathogen Informatics"/>
        </authorList>
    </citation>
    <scope>NUCLEOTIDE SEQUENCE [LARGE SCALE GENOMIC DNA]</scope>
    <source>
        <strain evidence="1 2">NCTC11466</strain>
    </source>
</reference>
<protein>
    <submittedName>
        <fullName evidence="1">Polyketide cyclase / dehydrase and lipid transport</fullName>
    </submittedName>
</protein>
<sequence length="149" mass="17097">MNNFQVIFVSDVIDMDVDNVWQKLCAFDEFADFFPAGMRCRYLYQTPSGPGSVRRIDMPEGYVEEQLIALAEESHTLEYLMLATSLPVGNYRAKIVLKPITQGERTFIEWRASFTADHPEPAQLAEEIREHVFITAINGMKKYFHADNA</sequence>
<gene>
    <name evidence="1" type="ORF">NCTC11466_01577</name>
</gene>
<dbReference type="PANTHER" id="PTHR39332:SF7">
    <property type="entry name" value="SRPBCC FAMILY PROTEIN"/>
    <property type="match status" value="1"/>
</dbReference>
<dbReference type="KEGG" id="clap:NCTC11466_01577"/>
<dbReference type="SUPFAM" id="SSF55961">
    <property type="entry name" value="Bet v1-like"/>
    <property type="match status" value="1"/>
</dbReference>
<dbReference type="OrthoDB" id="1364128at2"/>
<proteinExistence type="predicted"/>
<organism evidence="1 2">
    <name type="scientific">Cedecea lapagei</name>
    <dbReference type="NCBI Taxonomy" id="158823"/>
    <lineage>
        <taxon>Bacteria</taxon>
        <taxon>Pseudomonadati</taxon>
        <taxon>Pseudomonadota</taxon>
        <taxon>Gammaproteobacteria</taxon>
        <taxon>Enterobacterales</taxon>
        <taxon>Enterobacteriaceae</taxon>
        <taxon>Cedecea</taxon>
    </lineage>
</organism>
<dbReference type="AlphaFoldDB" id="A0A447V0C6"/>
<dbReference type="EMBL" id="LR134201">
    <property type="protein sequence ID" value="VEB96416.1"/>
    <property type="molecule type" value="Genomic_DNA"/>
</dbReference>
<dbReference type="CDD" id="cd07821">
    <property type="entry name" value="PYR_PYL_RCAR_like"/>
    <property type="match status" value="1"/>
</dbReference>
<dbReference type="InterPro" id="IPR019587">
    <property type="entry name" value="Polyketide_cyclase/dehydratase"/>
</dbReference>
<name>A0A447V0C6_9ENTR</name>
<dbReference type="Proteomes" id="UP000274122">
    <property type="component" value="Chromosome"/>
</dbReference>
<dbReference type="Pfam" id="PF10604">
    <property type="entry name" value="Polyketide_cyc2"/>
    <property type="match status" value="1"/>
</dbReference>
<dbReference type="RefSeq" id="WP_126355711.1">
    <property type="nucleotide sequence ID" value="NZ_LR134201.1"/>
</dbReference>
<dbReference type="Gene3D" id="3.30.530.20">
    <property type="match status" value="1"/>
</dbReference>
<evidence type="ECO:0000313" key="2">
    <source>
        <dbReference type="Proteomes" id="UP000274122"/>
    </source>
</evidence>
<dbReference type="InterPro" id="IPR023393">
    <property type="entry name" value="START-like_dom_sf"/>
</dbReference>
<dbReference type="PANTHER" id="PTHR39332">
    <property type="entry name" value="BLL4707 PROTEIN"/>
    <property type="match status" value="1"/>
</dbReference>
<evidence type="ECO:0000313" key="1">
    <source>
        <dbReference type="EMBL" id="VEB96416.1"/>
    </source>
</evidence>
<keyword evidence="2" id="KW-1185">Reference proteome</keyword>
<accession>A0A447V0C6</accession>